<keyword evidence="3 6" id="KW-0238">DNA-binding</keyword>
<feature type="region of interest" description="Disordered" evidence="8">
    <location>
        <begin position="723"/>
        <end position="756"/>
    </location>
</feature>
<dbReference type="InterPro" id="IPR050720">
    <property type="entry name" value="Engrailed_Homeobox_TFs"/>
</dbReference>
<dbReference type="GO" id="GO:0003677">
    <property type="term" value="F:DNA binding"/>
    <property type="evidence" value="ECO:0007669"/>
    <property type="project" value="UniProtKB-UniRule"/>
</dbReference>
<evidence type="ECO:0000256" key="8">
    <source>
        <dbReference type="SAM" id="MobiDB-lite"/>
    </source>
</evidence>
<feature type="compositionally biased region" description="Polar residues" evidence="8">
    <location>
        <begin position="285"/>
        <end position="311"/>
    </location>
</feature>
<dbReference type="GO" id="GO:0016586">
    <property type="term" value="C:RSC-type complex"/>
    <property type="evidence" value="ECO:0007669"/>
    <property type="project" value="TreeGrafter"/>
</dbReference>
<dbReference type="AlphaFoldDB" id="A0A9P4NNI5"/>
<feature type="compositionally biased region" description="Low complexity" evidence="8">
    <location>
        <begin position="42"/>
        <end position="54"/>
    </location>
</feature>
<reference evidence="10" key="1">
    <citation type="journal article" date="2020" name="Stud. Mycol.">
        <title>101 Dothideomycetes genomes: a test case for predicting lifestyles and emergence of pathogens.</title>
        <authorList>
            <person name="Haridas S."/>
            <person name="Albert R."/>
            <person name="Binder M."/>
            <person name="Bloem J."/>
            <person name="Labutti K."/>
            <person name="Salamov A."/>
            <person name="Andreopoulos B."/>
            <person name="Baker S."/>
            <person name="Barry K."/>
            <person name="Bills G."/>
            <person name="Bluhm B."/>
            <person name="Cannon C."/>
            <person name="Castanera R."/>
            <person name="Culley D."/>
            <person name="Daum C."/>
            <person name="Ezra D."/>
            <person name="Gonzalez J."/>
            <person name="Henrissat B."/>
            <person name="Kuo A."/>
            <person name="Liang C."/>
            <person name="Lipzen A."/>
            <person name="Lutzoni F."/>
            <person name="Magnuson J."/>
            <person name="Mondo S."/>
            <person name="Nolan M."/>
            <person name="Ohm R."/>
            <person name="Pangilinan J."/>
            <person name="Park H.-J."/>
            <person name="Ramirez L."/>
            <person name="Alfaro M."/>
            <person name="Sun H."/>
            <person name="Tritt A."/>
            <person name="Yoshinaga Y."/>
            <person name="Zwiers L.-H."/>
            <person name="Turgeon B."/>
            <person name="Goodwin S."/>
            <person name="Spatafora J."/>
            <person name="Crous P."/>
            <person name="Grigoriev I."/>
        </authorList>
    </citation>
    <scope>NUCLEOTIDE SEQUENCE</scope>
    <source>
        <strain evidence="10">CBS 130266</strain>
    </source>
</reference>
<dbReference type="InterPro" id="IPR017970">
    <property type="entry name" value="Homeobox_CS"/>
</dbReference>
<dbReference type="InterPro" id="IPR001356">
    <property type="entry name" value="HD"/>
</dbReference>
<organism evidence="10 11">
    <name type="scientific">Tothia fuscella</name>
    <dbReference type="NCBI Taxonomy" id="1048955"/>
    <lineage>
        <taxon>Eukaryota</taxon>
        <taxon>Fungi</taxon>
        <taxon>Dikarya</taxon>
        <taxon>Ascomycota</taxon>
        <taxon>Pezizomycotina</taxon>
        <taxon>Dothideomycetes</taxon>
        <taxon>Pleosporomycetidae</taxon>
        <taxon>Venturiales</taxon>
        <taxon>Cylindrosympodiaceae</taxon>
        <taxon>Tothia</taxon>
    </lineage>
</organism>
<evidence type="ECO:0000256" key="5">
    <source>
        <dbReference type="ARBA" id="ARBA00023242"/>
    </source>
</evidence>
<dbReference type="PROSITE" id="PS50071">
    <property type="entry name" value="HOMEOBOX_2"/>
    <property type="match status" value="1"/>
</dbReference>
<dbReference type="SMART" id="SM00389">
    <property type="entry name" value="HOX"/>
    <property type="match status" value="1"/>
</dbReference>
<dbReference type="EMBL" id="MU007054">
    <property type="protein sequence ID" value="KAF2428638.1"/>
    <property type="molecule type" value="Genomic_DNA"/>
</dbReference>
<dbReference type="Gene3D" id="1.10.10.60">
    <property type="entry name" value="Homeodomain-like"/>
    <property type="match status" value="1"/>
</dbReference>
<comment type="similarity">
    <text evidence="2">Belongs to the engrailed homeobox family.</text>
</comment>
<evidence type="ECO:0000313" key="11">
    <source>
        <dbReference type="Proteomes" id="UP000800235"/>
    </source>
</evidence>
<evidence type="ECO:0000259" key="9">
    <source>
        <dbReference type="PROSITE" id="PS50071"/>
    </source>
</evidence>
<dbReference type="SUPFAM" id="SSF46689">
    <property type="entry name" value="Homeodomain-like"/>
    <property type="match status" value="1"/>
</dbReference>
<keyword evidence="4 6" id="KW-0371">Homeobox</keyword>
<evidence type="ECO:0000256" key="3">
    <source>
        <dbReference type="ARBA" id="ARBA00023125"/>
    </source>
</evidence>
<evidence type="ECO:0000256" key="4">
    <source>
        <dbReference type="ARBA" id="ARBA00023155"/>
    </source>
</evidence>
<sequence>MESHGPPLQWASSMNHQRDFDHNGSHHGGYVATSGSNPPPNNNNSQLSSHHQSGQIIQVCTDVKPRLTKEQHDLLERHFQIQHKPTTSTKKGFADDLGVPLDKINNWFQNRRAKVKQDMKKQLNAYTIYSAQMAQHQQYLPPPQPLPSSTPQEFLHPVTEYTSDSASTDEGNPNLFSHQPDFTSTVPSIIGASQPHSTNSLISMNTSGYSMAEPILSSSVTQENGLIYGPPLFGQEFGTQDFTLGCFNGYSGPFAVSSDSLAYPPYLQTSAPAVQAMPALSESQSITPLSSSASPHTMPSLTSAYSRSSLIPNRKDSVSEFGGSPDESLESPEQGETRIGWLSEQVAEHIFYQDSNPSAPALDSCDQLVHSKGSTDIFARRNSSTTALADSMNTVDITNSSPTLKQPAPSAGLAARRQKARPANIGLAALRSASYSTGPISPGALTAPEQSLRRIRSGGVMNGGRISKPMLSSGQRSPLHFNFADSAASPKFARNASNAYSISTQCASSSAVSATGSLAPPTPLTPGDFGRFPSWQSHGVVKTYPPSDNTNGVSVSWSGSAVNDGLHVNVSSPPETPLDVGQMAQLHAHAVARDQALYRDAPPQSAPATQQSFAPTAMMPQSRSMFHLHDGHGNSERAHFRRPSLPDTTPHFESQMQWSAVVPLFNTVGNLEMSNPMHFNYHNQQYADQNQMTQNMQQYSQALQESMVKPDFPVHEFMPPQMPVGIPSPPRSDSAPKMYQFSNAGPKDYEAPSIKA</sequence>
<dbReference type="PANTHER" id="PTHR24341">
    <property type="entry name" value="HOMEOBOX PROTEIN ENGRAILED"/>
    <property type="match status" value="1"/>
</dbReference>
<dbReference type="Pfam" id="PF00046">
    <property type="entry name" value="Homeodomain"/>
    <property type="match status" value="1"/>
</dbReference>
<accession>A0A9P4NNI5</accession>
<feature type="region of interest" description="Disordered" evidence="8">
    <location>
        <begin position="1"/>
        <end position="54"/>
    </location>
</feature>
<comment type="caution">
    <text evidence="10">The sequence shown here is derived from an EMBL/GenBank/DDBJ whole genome shotgun (WGS) entry which is preliminary data.</text>
</comment>
<evidence type="ECO:0000313" key="10">
    <source>
        <dbReference type="EMBL" id="KAF2428638.1"/>
    </source>
</evidence>
<dbReference type="CDD" id="cd00086">
    <property type="entry name" value="homeodomain"/>
    <property type="match status" value="1"/>
</dbReference>
<feature type="DNA-binding region" description="Homeobox" evidence="6">
    <location>
        <begin position="66"/>
        <end position="119"/>
    </location>
</feature>
<dbReference type="PANTHER" id="PTHR24341:SF6">
    <property type="entry name" value="HOMEOBOX PROTEIN INVECTED"/>
    <property type="match status" value="1"/>
</dbReference>
<gene>
    <name evidence="10" type="ORF">EJ08DRAFT_322246</name>
</gene>
<dbReference type="InterPro" id="IPR009057">
    <property type="entry name" value="Homeodomain-like_sf"/>
</dbReference>
<protein>
    <recommendedName>
        <fullName evidence="9">Homeobox domain-containing protein</fullName>
    </recommendedName>
</protein>
<evidence type="ECO:0000256" key="7">
    <source>
        <dbReference type="RuleBase" id="RU000682"/>
    </source>
</evidence>
<proteinExistence type="inferred from homology"/>
<dbReference type="Proteomes" id="UP000800235">
    <property type="component" value="Unassembled WGS sequence"/>
</dbReference>
<evidence type="ECO:0000256" key="2">
    <source>
        <dbReference type="ARBA" id="ARBA00010896"/>
    </source>
</evidence>
<feature type="domain" description="Homeobox" evidence="9">
    <location>
        <begin position="64"/>
        <end position="118"/>
    </location>
</feature>
<keyword evidence="5 6" id="KW-0539">Nucleus</keyword>
<comment type="subcellular location">
    <subcellularLocation>
        <location evidence="1 6 7">Nucleus</location>
    </subcellularLocation>
</comment>
<dbReference type="PROSITE" id="PS00027">
    <property type="entry name" value="HOMEOBOX_1"/>
    <property type="match status" value="1"/>
</dbReference>
<keyword evidence="11" id="KW-1185">Reference proteome</keyword>
<feature type="region of interest" description="Disordered" evidence="8">
    <location>
        <begin position="285"/>
        <end position="336"/>
    </location>
</feature>
<dbReference type="GO" id="GO:0000981">
    <property type="term" value="F:DNA-binding transcription factor activity, RNA polymerase II-specific"/>
    <property type="evidence" value="ECO:0007669"/>
    <property type="project" value="InterPro"/>
</dbReference>
<evidence type="ECO:0000256" key="1">
    <source>
        <dbReference type="ARBA" id="ARBA00004123"/>
    </source>
</evidence>
<evidence type="ECO:0000256" key="6">
    <source>
        <dbReference type="PROSITE-ProRule" id="PRU00108"/>
    </source>
</evidence>
<name>A0A9P4NNI5_9PEZI</name>
<dbReference type="OrthoDB" id="6159439at2759"/>